<feature type="compositionally biased region" description="Acidic residues" evidence="1">
    <location>
        <begin position="770"/>
        <end position="787"/>
    </location>
</feature>
<evidence type="ECO:0000256" key="1">
    <source>
        <dbReference type="SAM" id="MobiDB-lite"/>
    </source>
</evidence>
<dbReference type="Proteomes" id="UP001178508">
    <property type="component" value="Chromosome 2"/>
</dbReference>
<accession>A0AAV1EPX3</accession>
<dbReference type="PANTHER" id="PTHR46704">
    <property type="entry name" value="CXC DOMAIN-CONTAINING PROTEIN-RELATED"/>
    <property type="match status" value="1"/>
</dbReference>
<protein>
    <submittedName>
        <fullName evidence="2">Uncharacterized protein LOC111196954</fullName>
    </submittedName>
</protein>
<dbReference type="EMBL" id="OY660865">
    <property type="protein sequence ID" value="CAJ1050802.1"/>
    <property type="molecule type" value="Genomic_DNA"/>
</dbReference>
<keyword evidence="3" id="KW-1185">Reference proteome</keyword>
<evidence type="ECO:0000313" key="2">
    <source>
        <dbReference type="EMBL" id="CAJ1050802.1"/>
    </source>
</evidence>
<gene>
    <name evidence="2" type="ORF">XNOV1_A025404</name>
</gene>
<sequence>MQGAGYADILIEAKLVTSASLIGVLSGKNWALAIWCLRTVTEAAERLLIEVFIEEEGVEISTLALFSLIEETNCEHLDAVLNDEPTKAIIQAYLNFQEKVRKGHLGKTAILWMSFIDNSHVLFMLLFAVKTNNVALFHKCNSQMAHLFFAYDGQNYARYLAWFDVFLTNLELSHPGGWDLLSKGAIGVVRSLIPGALAVVDKTMEETFMKFAKSSGGLRGIFKMFDTYTRFCRTTSTRGQYFEQLLEMCGMSNDPDSASGGMHRELEKAEITKSESAVQQAMMAFTSCFMNPWRVPDKTRLYNIASGAPVSKDVEFDVLRADALGKELKEKFIKERLQSGDRTSFFDKLPRQKLRRMTDSNHKLKLTSSQGKMIQYQEQNQLAFTLPIRSQLTETPIDLEEVMRYPLATVPHSLGTPDGFFAKTNKASMVHYLLSDVNMPDYPTGAMFIQDGNTLFHTLTNLPHTYGQICKQVLRNIVWSPAESAEQLARCGTAILCVEGKAHSLSAVGGEVTSEEIHSLRSNQEETDTRIVIYCNLAAELGFTSTVVRTPDSDVLFILLYHAHNIKLTVYIDIGTGKGRQLVNVTQLANDLGSEYCKTLLGYYVFSGEDCTSAFKGKGKVGPLKKLQKSPKYQAAFRELGVEWCLSSSCKEDLEHFICLMYGHGREKKVDAVRVKMIHKMVSDDESLSAKSKVDLGRLPPPQCSLSTHLDRCNHRVACYKRAAAPIFEQPKPYDPDQGWETNEEGALEPIWTAGPIMPSSLVDILAVEAESEEEEEEQDETIEDDMNNDKEDYQN</sequence>
<organism evidence="2 3">
    <name type="scientific">Xyrichtys novacula</name>
    <name type="common">Pearly razorfish</name>
    <name type="synonym">Hemipteronotus novacula</name>
    <dbReference type="NCBI Taxonomy" id="13765"/>
    <lineage>
        <taxon>Eukaryota</taxon>
        <taxon>Metazoa</taxon>
        <taxon>Chordata</taxon>
        <taxon>Craniata</taxon>
        <taxon>Vertebrata</taxon>
        <taxon>Euteleostomi</taxon>
        <taxon>Actinopterygii</taxon>
        <taxon>Neopterygii</taxon>
        <taxon>Teleostei</taxon>
        <taxon>Neoteleostei</taxon>
        <taxon>Acanthomorphata</taxon>
        <taxon>Eupercaria</taxon>
        <taxon>Labriformes</taxon>
        <taxon>Labridae</taxon>
        <taxon>Xyrichtys</taxon>
    </lineage>
</organism>
<name>A0AAV1EPX3_XYRNO</name>
<evidence type="ECO:0000313" key="3">
    <source>
        <dbReference type="Proteomes" id="UP001178508"/>
    </source>
</evidence>
<proteinExistence type="predicted"/>
<feature type="region of interest" description="Disordered" evidence="1">
    <location>
        <begin position="768"/>
        <end position="796"/>
    </location>
</feature>
<dbReference type="PANTHER" id="PTHR46704:SF1">
    <property type="entry name" value="TELOMERE LENGTH REGULATION PROTEIN TEL2 HOMOLOG"/>
    <property type="match status" value="1"/>
</dbReference>
<dbReference type="AlphaFoldDB" id="A0AAV1EPX3"/>
<reference evidence="2" key="1">
    <citation type="submission" date="2023-08" db="EMBL/GenBank/DDBJ databases">
        <authorList>
            <person name="Alioto T."/>
            <person name="Alioto T."/>
            <person name="Gomez Garrido J."/>
        </authorList>
    </citation>
    <scope>NUCLEOTIDE SEQUENCE</scope>
</reference>